<dbReference type="AlphaFoldDB" id="A0AAU7CCX2"/>
<dbReference type="CDD" id="cd03216">
    <property type="entry name" value="ABC_Carb_Monos_I"/>
    <property type="match status" value="1"/>
</dbReference>
<dbReference type="InterPro" id="IPR027417">
    <property type="entry name" value="P-loop_NTPase"/>
</dbReference>
<evidence type="ECO:0000256" key="1">
    <source>
        <dbReference type="ARBA" id="ARBA00022448"/>
    </source>
</evidence>
<dbReference type="EMBL" id="CP155447">
    <property type="protein sequence ID" value="XBH02973.1"/>
    <property type="molecule type" value="Genomic_DNA"/>
</dbReference>
<feature type="domain" description="ABC transporter" evidence="9">
    <location>
        <begin position="1"/>
        <end position="235"/>
    </location>
</feature>
<dbReference type="PANTHER" id="PTHR43790:SF3">
    <property type="entry name" value="D-ALLOSE IMPORT ATP-BINDING PROTEIN ALSA-RELATED"/>
    <property type="match status" value="1"/>
</dbReference>
<dbReference type="Gene3D" id="3.40.50.300">
    <property type="entry name" value="P-loop containing nucleotide triphosphate hydrolases"/>
    <property type="match status" value="2"/>
</dbReference>
<dbReference type="GO" id="GO:0016887">
    <property type="term" value="F:ATP hydrolysis activity"/>
    <property type="evidence" value="ECO:0007669"/>
    <property type="project" value="InterPro"/>
</dbReference>
<dbReference type="CDD" id="cd03215">
    <property type="entry name" value="ABC_Carb_Monos_II"/>
    <property type="match status" value="1"/>
</dbReference>
<dbReference type="SUPFAM" id="SSF52540">
    <property type="entry name" value="P-loop containing nucleoside triphosphate hydrolases"/>
    <property type="match status" value="2"/>
</dbReference>
<keyword evidence="5" id="KW-0547">Nucleotide-binding</keyword>
<evidence type="ECO:0000259" key="9">
    <source>
        <dbReference type="PROSITE" id="PS50893"/>
    </source>
</evidence>
<dbReference type="Pfam" id="PF00005">
    <property type="entry name" value="ABC_tran"/>
    <property type="match status" value="2"/>
</dbReference>
<sequence>MREVSKSFGASRALDKVSLELQRGEVHALIGENGAGKSTLMKILSGAYRPDQGRMEIEGVPYAPRGPRGARNLGVAMIYQELTLAPHLSVEANVMLGQERVVAGFVKRGEHRRLVAQALDVLEHPDIRPEAAAGSLSVGAQQLVEVARALVADARVIVFDEPTSSLTERDAQRLFEIIERLRAKGLAIVYISHFLEEVRRVAQRYTVLRDGRSVATGPVAGTELSTMIGQMVGRDLTELFPQVPHVAGEPILELTGLARDPLPKKADLVLRRGEILGIAGLVGAGRTELLRAIFSLDPVRSGSVRVHGIASRNASPRLRIRQGLGYLSEDRKGEGLALGRSIEDNMTYSALHPYSRWGWLDLKRRRSEAAAWMVKLRIKAVSPAQLIGDLSGGNQQKVAIARLLHQQADILLLDEPTRGIDLGSKAEIYRLIGELAAQGKAIVMVSSYLPELFGICDRIAVMARGVLSEARPTSAWTEHSVMEVATGG</sequence>
<evidence type="ECO:0000256" key="4">
    <source>
        <dbReference type="ARBA" id="ARBA00022737"/>
    </source>
</evidence>
<dbReference type="SMART" id="SM00382">
    <property type="entry name" value="AAA"/>
    <property type="match status" value="2"/>
</dbReference>
<keyword evidence="3" id="KW-0762">Sugar transport</keyword>
<evidence type="ECO:0000256" key="2">
    <source>
        <dbReference type="ARBA" id="ARBA00022475"/>
    </source>
</evidence>
<feature type="domain" description="ABC transporter" evidence="9">
    <location>
        <begin position="246"/>
        <end position="488"/>
    </location>
</feature>
<dbReference type="RefSeq" id="WP_406695714.1">
    <property type="nucleotide sequence ID" value="NZ_CP155447.1"/>
</dbReference>
<keyword evidence="8" id="KW-0472">Membrane</keyword>
<reference evidence="10" key="1">
    <citation type="submission" date="2024-05" db="EMBL/GenBank/DDBJ databases">
        <title>Planctomycetes of the genus Singulisphaera possess chitinolytic capabilities.</title>
        <authorList>
            <person name="Ivanova A."/>
        </authorList>
    </citation>
    <scope>NUCLEOTIDE SEQUENCE</scope>
    <source>
        <strain evidence="10">Ch08T</strain>
    </source>
</reference>
<gene>
    <name evidence="10" type="ORF">V5E97_32405</name>
</gene>
<proteinExistence type="predicted"/>
<name>A0AAU7CCX2_9BACT</name>
<evidence type="ECO:0000256" key="8">
    <source>
        <dbReference type="ARBA" id="ARBA00023136"/>
    </source>
</evidence>
<dbReference type="InterPro" id="IPR003593">
    <property type="entry name" value="AAA+_ATPase"/>
</dbReference>
<evidence type="ECO:0000256" key="5">
    <source>
        <dbReference type="ARBA" id="ARBA00022741"/>
    </source>
</evidence>
<protein>
    <submittedName>
        <fullName evidence="10">Sugar ABC transporter ATP-binding protein</fullName>
    </submittedName>
</protein>
<evidence type="ECO:0000256" key="6">
    <source>
        <dbReference type="ARBA" id="ARBA00022840"/>
    </source>
</evidence>
<organism evidence="10">
    <name type="scientific">Singulisphaera sp. Ch08</name>
    <dbReference type="NCBI Taxonomy" id="3120278"/>
    <lineage>
        <taxon>Bacteria</taxon>
        <taxon>Pseudomonadati</taxon>
        <taxon>Planctomycetota</taxon>
        <taxon>Planctomycetia</taxon>
        <taxon>Isosphaerales</taxon>
        <taxon>Isosphaeraceae</taxon>
        <taxon>Singulisphaera</taxon>
    </lineage>
</organism>
<dbReference type="InterPro" id="IPR050107">
    <property type="entry name" value="ABC_carbohydrate_import_ATPase"/>
</dbReference>
<dbReference type="InterPro" id="IPR017871">
    <property type="entry name" value="ABC_transporter-like_CS"/>
</dbReference>
<evidence type="ECO:0000256" key="3">
    <source>
        <dbReference type="ARBA" id="ARBA00022597"/>
    </source>
</evidence>
<keyword evidence="7" id="KW-1278">Translocase</keyword>
<keyword evidence="2" id="KW-1003">Cell membrane</keyword>
<dbReference type="PANTHER" id="PTHR43790">
    <property type="entry name" value="CARBOHYDRATE TRANSPORT ATP-BINDING PROTEIN MG119-RELATED"/>
    <property type="match status" value="1"/>
</dbReference>
<evidence type="ECO:0000313" key="10">
    <source>
        <dbReference type="EMBL" id="XBH02973.1"/>
    </source>
</evidence>
<dbReference type="InterPro" id="IPR003439">
    <property type="entry name" value="ABC_transporter-like_ATP-bd"/>
</dbReference>
<keyword evidence="4" id="KW-0677">Repeat</keyword>
<keyword evidence="6 10" id="KW-0067">ATP-binding</keyword>
<dbReference type="GO" id="GO:0005524">
    <property type="term" value="F:ATP binding"/>
    <property type="evidence" value="ECO:0007669"/>
    <property type="project" value="UniProtKB-KW"/>
</dbReference>
<dbReference type="PROSITE" id="PS00211">
    <property type="entry name" value="ABC_TRANSPORTER_1"/>
    <property type="match status" value="1"/>
</dbReference>
<evidence type="ECO:0000256" key="7">
    <source>
        <dbReference type="ARBA" id="ARBA00022967"/>
    </source>
</evidence>
<dbReference type="PROSITE" id="PS50893">
    <property type="entry name" value="ABC_TRANSPORTER_2"/>
    <property type="match status" value="2"/>
</dbReference>
<keyword evidence="1" id="KW-0813">Transport</keyword>
<accession>A0AAU7CCX2</accession>